<proteinExistence type="predicted"/>
<gene>
    <name evidence="1" type="ORF">DSO57_1031498</name>
</gene>
<name>A0ACC2SQ19_9FUNG</name>
<dbReference type="Proteomes" id="UP001165960">
    <property type="component" value="Unassembled WGS sequence"/>
</dbReference>
<keyword evidence="2" id="KW-1185">Reference proteome</keyword>
<sequence length="261" mass="29174">MVLIKMIGPALPPHLLKSKTSDKVVVSEQATAQIVSPQLPTSAISSSAPRRVVGPTLPSNIASQQKPVESDSDDEMIGPMPPTAEELKASALDSKLAEIRRRAHPDEMNDEKPTRGEWMLIPPESRILGDPLKVTARQFNRTTVEPKDSDKTLWTETPEQRRERLLNGGNIPEEKKSRAPKRPIERKMDLNEGRSASLLELHQSKVKAKSTKKNKLADDHPANRRFDWEKDMSIKSLDPKSQRELLKKAGSLSDRFSRGSN</sequence>
<dbReference type="EMBL" id="QTSX02004487">
    <property type="protein sequence ID" value="KAJ9064364.1"/>
    <property type="molecule type" value="Genomic_DNA"/>
</dbReference>
<comment type="caution">
    <text evidence="1">The sequence shown here is derived from an EMBL/GenBank/DDBJ whole genome shotgun (WGS) entry which is preliminary data.</text>
</comment>
<organism evidence="1 2">
    <name type="scientific">Entomophthora muscae</name>
    <dbReference type="NCBI Taxonomy" id="34485"/>
    <lineage>
        <taxon>Eukaryota</taxon>
        <taxon>Fungi</taxon>
        <taxon>Fungi incertae sedis</taxon>
        <taxon>Zoopagomycota</taxon>
        <taxon>Entomophthoromycotina</taxon>
        <taxon>Entomophthoromycetes</taxon>
        <taxon>Entomophthorales</taxon>
        <taxon>Entomophthoraceae</taxon>
        <taxon>Entomophthora</taxon>
    </lineage>
</organism>
<reference evidence="1" key="1">
    <citation type="submission" date="2022-04" db="EMBL/GenBank/DDBJ databases">
        <title>Genome of the entomopathogenic fungus Entomophthora muscae.</title>
        <authorList>
            <person name="Elya C."/>
            <person name="Lovett B.R."/>
            <person name="Lee E."/>
            <person name="Macias A.M."/>
            <person name="Hajek A.E."/>
            <person name="De Bivort B.L."/>
            <person name="Kasson M.T."/>
            <person name="De Fine Licht H.H."/>
            <person name="Stajich J.E."/>
        </authorList>
    </citation>
    <scope>NUCLEOTIDE SEQUENCE</scope>
    <source>
        <strain evidence="1">Berkeley</strain>
    </source>
</reference>
<evidence type="ECO:0000313" key="2">
    <source>
        <dbReference type="Proteomes" id="UP001165960"/>
    </source>
</evidence>
<accession>A0ACC2SQ19</accession>
<evidence type="ECO:0000313" key="1">
    <source>
        <dbReference type="EMBL" id="KAJ9064364.1"/>
    </source>
</evidence>
<protein>
    <submittedName>
        <fullName evidence="1">Uncharacterized protein</fullName>
    </submittedName>
</protein>